<dbReference type="Pfam" id="PF17301">
    <property type="entry name" value="LpqV"/>
    <property type="match status" value="1"/>
</dbReference>
<evidence type="ECO:0008006" key="4">
    <source>
        <dbReference type="Google" id="ProtNLM"/>
    </source>
</evidence>
<reference evidence="2 3" key="1">
    <citation type="submission" date="2016-10" db="EMBL/GenBank/DDBJ databases">
        <authorList>
            <person name="de Groot N.N."/>
        </authorList>
    </citation>
    <scope>NUCLEOTIDE SEQUENCE [LARGE SCALE GENOMIC DNA]</scope>
    <source>
        <strain evidence="2 3">DSM 44892</strain>
    </source>
</reference>
<organism evidence="2 3">
    <name type="scientific">Rhodococcus triatomae</name>
    <dbReference type="NCBI Taxonomy" id="300028"/>
    <lineage>
        <taxon>Bacteria</taxon>
        <taxon>Bacillati</taxon>
        <taxon>Actinomycetota</taxon>
        <taxon>Actinomycetes</taxon>
        <taxon>Mycobacteriales</taxon>
        <taxon>Nocardiaceae</taxon>
        <taxon>Rhodococcus</taxon>
    </lineage>
</organism>
<feature type="chain" id="PRO_5039068814" description="DUF732 domain-containing protein" evidence="1">
    <location>
        <begin position="23"/>
        <end position="129"/>
    </location>
</feature>
<proteinExistence type="predicted"/>
<keyword evidence="1" id="KW-0732">Signal</keyword>
<feature type="signal peptide" evidence="1">
    <location>
        <begin position="1"/>
        <end position="22"/>
    </location>
</feature>
<protein>
    <recommendedName>
        <fullName evidence="4">DUF732 domain-containing protein</fullName>
    </recommendedName>
</protein>
<accession>A0A1G8F2P4</accession>
<dbReference type="PROSITE" id="PS51257">
    <property type="entry name" value="PROKAR_LIPOPROTEIN"/>
    <property type="match status" value="1"/>
</dbReference>
<evidence type="ECO:0000313" key="2">
    <source>
        <dbReference type="EMBL" id="SDH76426.1"/>
    </source>
</evidence>
<dbReference type="AlphaFoldDB" id="A0A1G8F2P4"/>
<dbReference type="EMBL" id="FNDN01000003">
    <property type="protein sequence ID" value="SDH76426.1"/>
    <property type="molecule type" value="Genomic_DNA"/>
</dbReference>
<sequence>MKKMTAAAVALSALVLSGCGGGADTDAPHDAEVPTTTTAAFPSPAEDAITYEVSAAGVTTAITGVEVDTGSPVFAAACDEAEAWFPVAGDRDVQAYLEAVQQEPDWPEHTPERHALVIAAAETAASGSC</sequence>
<dbReference type="Proteomes" id="UP000183263">
    <property type="component" value="Unassembled WGS sequence"/>
</dbReference>
<evidence type="ECO:0000256" key="1">
    <source>
        <dbReference type="SAM" id="SignalP"/>
    </source>
</evidence>
<gene>
    <name evidence="2" type="ORF">SAMN05444695_103152</name>
</gene>
<name>A0A1G8F2P4_9NOCA</name>
<keyword evidence="3" id="KW-1185">Reference proteome</keyword>
<evidence type="ECO:0000313" key="3">
    <source>
        <dbReference type="Proteomes" id="UP000183263"/>
    </source>
</evidence>
<dbReference type="InterPro" id="IPR020377">
    <property type="entry name" value="Uncharacterised_LpqV"/>
</dbReference>